<comment type="subcellular location">
    <subcellularLocation>
        <location evidence="1">Mitochondrion</location>
    </subcellularLocation>
</comment>
<dbReference type="SUPFAM" id="SSF64076">
    <property type="entry name" value="MTH938-like"/>
    <property type="match status" value="1"/>
</dbReference>
<dbReference type="EMBL" id="JAXCGZ010008408">
    <property type="protein sequence ID" value="KAK7077674.1"/>
    <property type="molecule type" value="Genomic_DNA"/>
</dbReference>
<dbReference type="Pfam" id="PF04430">
    <property type="entry name" value="DUF498"/>
    <property type="match status" value="1"/>
</dbReference>
<dbReference type="GO" id="GO:0005743">
    <property type="term" value="C:mitochondrial inner membrane"/>
    <property type="evidence" value="ECO:0007669"/>
    <property type="project" value="TreeGrafter"/>
</dbReference>
<proteinExistence type="inferred from homology"/>
<sequence>MMRATFNKTLRMLAPRWGNSTTCQLRCYCAPGAEDKTIAKVLNQEIDSGLMIDAYSQVGFRLNNGMSVFGSIAIFPKSVLCWKVKSAFDITEDSLSLFCLLEPKIDILVIGVGDAGNKVEPRVIQYLRNKGINVEVLPTESACTTFNFLNDEKRYVAAALIPPISLRPSGDDLVKTQIDQRTIFRTEDDVKFL</sequence>
<gene>
    <name evidence="5" type="primary">NDUFAF3</name>
    <name evidence="5" type="ORF">SK128_016762</name>
</gene>
<accession>A0AAN8XG90</accession>
<dbReference type="InterPro" id="IPR034095">
    <property type="entry name" value="NDUF3"/>
</dbReference>
<evidence type="ECO:0000256" key="2">
    <source>
        <dbReference type="ARBA" id="ARBA00021776"/>
    </source>
</evidence>
<reference evidence="5 6" key="1">
    <citation type="submission" date="2023-11" db="EMBL/GenBank/DDBJ databases">
        <title>Halocaridina rubra genome assembly.</title>
        <authorList>
            <person name="Smith C."/>
        </authorList>
    </citation>
    <scope>NUCLEOTIDE SEQUENCE [LARGE SCALE GENOMIC DNA]</scope>
    <source>
        <strain evidence="5">EP-1</strain>
        <tissue evidence="5">Whole</tissue>
    </source>
</reference>
<evidence type="ECO:0000256" key="4">
    <source>
        <dbReference type="ARBA" id="ARBA00049984"/>
    </source>
</evidence>
<dbReference type="InterPro" id="IPR007523">
    <property type="entry name" value="NDUFAF3/AAMDC"/>
</dbReference>
<dbReference type="PANTHER" id="PTHR21192:SF2">
    <property type="entry name" value="NADH DEHYDROGENASE [UBIQUINONE] 1 ALPHA SUBCOMPLEX ASSEMBLY FACTOR 3"/>
    <property type="match status" value="1"/>
</dbReference>
<evidence type="ECO:0000256" key="1">
    <source>
        <dbReference type="ARBA" id="ARBA00004173"/>
    </source>
</evidence>
<evidence type="ECO:0000313" key="5">
    <source>
        <dbReference type="EMBL" id="KAK7077674.1"/>
    </source>
</evidence>
<dbReference type="InterPro" id="IPR036748">
    <property type="entry name" value="MTH938-like_sf"/>
</dbReference>
<dbReference type="CDD" id="cd05125">
    <property type="entry name" value="Mth938_2P1-like"/>
    <property type="match status" value="1"/>
</dbReference>
<keyword evidence="6" id="KW-1185">Reference proteome</keyword>
<protein>
    <recommendedName>
        <fullName evidence="2">NADH dehydrogenase [ubiquinone] 1 alpha subcomplex assembly factor 3</fullName>
    </recommendedName>
</protein>
<comment type="caution">
    <text evidence="5">The sequence shown here is derived from an EMBL/GenBank/DDBJ whole genome shotgun (WGS) entry which is preliminary data.</text>
</comment>
<evidence type="ECO:0000256" key="3">
    <source>
        <dbReference type="ARBA" id="ARBA00023128"/>
    </source>
</evidence>
<dbReference type="AlphaFoldDB" id="A0AAN8XG90"/>
<organism evidence="5 6">
    <name type="scientific">Halocaridina rubra</name>
    <name type="common">Hawaiian red shrimp</name>
    <dbReference type="NCBI Taxonomy" id="373956"/>
    <lineage>
        <taxon>Eukaryota</taxon>
        <taxon>Metazoa</taxon>
        <taxon>Ecdysozoa</taxon>
        <taxon>Arthropoda</taxon>
        <taxon>Crustacea</taxon>
        <taxon>Multicrustacea</taxon>
        <taxon>Malacostraca</taxon>
        <taxon>Eumalacostraca</taxon>
        <taxon>Eucarida</taxon>
        <taxon>Decapoda</taxon>
        <taxon>Pleocyemata</taxon>
        <taxon>Caridea</taxon>
        <taxon>Atyoidea</taxon>
        <taxon>Atyidae</taxon>
        <taxon>Halocaridina</taxon>
    </lineage>
</organism>
<dbReference type="Gene3D" id="3.40.1230.10">
    <property type="entry name" value="MTH938-like"/>
    <property type="match status" value="1"/>
</dbReference>
<comment type="similarity">
    <text evidence="4">Belongs to the NDUFAF3 family.</text>
</comment>
<dbReference type="Proteomes" id="UP001381693">
    <property type="component" value="Unassembled WGS sequence"/>
</dbReference>
<dbReference type="PANTHER" id="PTHR21192">
    <property type="entry name" value="NUCLEAR PROTEIN E3-3"/>
    <property type="match status" value="1"/>
</dbReference>
<name>A0AAN8XG90_HALRR</name>
<keyword evidence="3" id="KW-0496">Mitochondrion</keyword>
<dbReference type="GO" id="GO:0032981">
    <property type="term" value="P:mitochondrial respiratory chain complex I assembly"/>
    <property type="evidence" value="ECO:0007669"/>
    <property type="project" value="InterPro"/>
</dbReference>
<evidence type="ECO:0000313" key="6">
    <source>
        <dbReference type="Proteomes" id="UP001381693"/>
    </source>
</evidence>